<accession>A0A4R0GK99</accession>
<evidence type="ECO:0000313" key="3">
    <source>
        <dbReference type="Proteomes" id="UP000292274"/>
    </source>
</evidence>
<evidence type="ECO:0000259" key="1">
    <source>
        <dbReference type="Pfam" id="PF22557"/>
    </source>
</evidence>
<feature type="domain" description="Dual OB-containing" evidence="1">
    <location>
        <begin position="1"/>
        <end position="164"/>
    </location>
</feature>
<name>A0A4R0GK99_9ACTN</name>
<reference evidence="2 3" key="1">
    <citation type="submission" date="2019-02" db="EMBL/GenBank/DDBJ databases">
        <title>Jishengella sp. nov., isolated from a root of Zingiber montanum.</title>
        <authorList>
            <person name="Kuncharoen N."/>
            <person name="Kudo T."/>
            <person name="Masahiro Y."/>
            <person name="Ohkuma M."/>
            <person name="Tanasupawat S."/>
        </authorList>
    </citation>
    <scope>NUCLEOTIDE SEQUENCE [LARGE SCALE GENOMIC DNA]</scope>
    <source>
        <strain evidence="2 3">PLAI 1-1</strain>
    </source>
</reference>
<comment type="caution">
    <text evidence="2">The sequence shown here is derived from an EMBL/GenBank/DDBJ whole genome shotgun (WGS) entry which is preliminary data.</text>
</comment>
<proteinExistence type="predicted"/>
<gene>
    <name evidence="2" type="ORF">E0H26_18655</name>
</gene>
<dbReference type="InterPro" id="IPR054335">
    <property type="entry name" value="DuOB_dom"/>
</dbReference>
<dbReference type="EMBL" id="SJJR01000012">
    <property type="protein sequence ID" value="TCB95821.1"/>
    <property type="molecule type" value="Genomic_DNA"/>
</dbReference>
<dbReference type="Proteomes" id="UP000292274">
    <property type="component" value="Unassembled WGS sequence"/>
</dbReference>
<keyword evidence="3" id="KW-1185">Reference proteome</keyword>
<dbReference type="OrthoDB" id="128352at2"/>
<evidence type="ECO:0000313" key="2">
    <source>
        <dbReference type="EMBL" id="TCB95821.1"/>
    </source>
</evidence>
<dbReference type="Pfam" id="PF22557">
    <property type="entry name" value="DuOB"/>
    <property type="match status" value="1"/>
</dbReference>
<protein>
    <recommendedName>
        <fullName evidence="1">Dual OB-containing domain-containing protein</fullName>
    </recommendedName>
</protein>
<organism evidence="2 3">
    <name type="scientific">Micromonospora zingiberis</name>
    <dbReference type="NCBI Taxonomy" id="2053011"/>
    <lineage>
        <taxon>Bacteria</taxon>
        <taxon>Bacillati</taxon>
        <taxon>Actinomycetota</taxon>
        <taxon>Actinomycetes</taxon>
        <taxon>Micromonosporales</taxon>
        <taxon>Micromonosporaceae</taxon>
        <taxon>Micromonospora</taxon>
    </lineage>
</organism>
<dbReference type="AlphaFoldDB" id="A0A4R0GK99"/>
<sequence>MLDIIDIPLLYPQPRGHQQENWVLDSSSRWVKAGSVTPSQISALAAISGPLWKNGWHTHNGLHDCLPAERADAADGSLKLIHLGHGLNLRVFVIGENFGNPRRRVQADFHFGGVQYNITVTDPIIEGAYRDRAIGEYALGASYLTISLGERFADERCHKFVAAIIGA</sequence>